<evidence type="ECO:0000313" key="3">
    <source>
        <dbReference type="Proteomes" id="UP000009027"/>
    </source>
</evidence>
<sequence>MFSPLLHICVSSWGAFQSHVGVCERQSFGGGVFNIFASRCPVLLLPVFTTALMHQKHHLSLALPPSCNNEVTTTLIYTTRVSHQAMKFVFCLLLLAFAARQLEVWAAASPTGSETKANIVACEVTNKAVSGSGRYRGDGLHLHGCSWPASGINSREVCCEHGQHTAHFTGCSDGDPKGIVVANCTADPTRHRLMMPDDHSGFFDLICLNCPFGSNQTIEQIIQHHNAGHLAQVSCPKAFNAAHNISTESKMTEKSEKEVPQVTPREAPSTSPKEVPTTAPGEENGNKTDVNATVGAPSTGESPKEHDKKEGLKSSIADSIKGAELNESAPNLTLLTWNADGFRSSAAQRTAPLSVAGACLLRHLSP</sequence>
<evidence type="ECO:0000256" key="1">
    <source>
        <dbReference type="SAM" id="MobiDB-lite"/>
    </source>
</evidence>
<dbReference type="EMBL" id="CAEX01006786">
    <property type="protein sequence ID" value="CCD20997.1"/>
    <property type="molecule type" value="Genomic_DNA"/>
</dbReference>
<feature type="compositionally biased region" description="Basic and acidic residues" evidence="1">
    <location>
        <begin position="302"/>
        <end position="312"/>
    </location>
</feature>
<keyword evidence="3" id="KW-1185">Reference proteome</keyword>
<reference evidence="2 3" key="1">
    <citation type="journal article" date="2012" name="Proc. Natl. Acad. Sci. U.S.A.">
        <title>Antigenic diversity is generated by distinct evolutionary mechanisms in African trypanosome species.</title>
        <authorList>
            <person name="Jackson A.P."/>
            <person name="Berry A."/>
            <person name="Aslett M."/>
            <person name="Allison H.C."/>
            <person name="Burton P."/>
            <person name="Vavrova-Anderson J."/>
            <person name="Brown R."/>
            <person name="Browne H."/>
            <person name="Corton N."/>
            <person name="Hauser H."/>
            <person name="Gamble J."/>
            <person name="Gilderthorp R."/>
            <person name="Marcello L."/>
            <person name="McQuillan J."/>
            <person name="Otto T.D."/>
            <person name="Quail M.A."/>
            <person name="Sanders M.J."/>
            <person name="van Tonder A."/>
            <person name="Ginger M.L."/>
            <person name="Field M.C."/>
            <person name="Barry J.D."/>
            <person name="Hertz-Fowler C."/>
            <person name="Berriman M."/>
        </authorList>
    </citation>
    <scope>NUCLEOTIDE SEQUENCE</scope>
    <source>
        <strain evidence="2 3">Y486</strain>
    </source>
</reference>
<dbReference type="AlphaFoldDB" id="F9WTV1"/>
<name>F9WTV1_TRYVY</name>
<accession>F9WTV1</accession>
<protein>
    <submittedName>
        <fullName evidence="2">Uncharacterized protein</fullName>
    </submittedName>
</protein>
<dbReference type="VEuPathDB" id="TriTrypDB:TvY486_0038940"/>
<feature type="region of interest" description="Disordered" evidence="1">
    <location>
        <begin position="246"/>
        <end position="314"/>
    </location>
</feature>
<gene>
    <name evidence="2" type="ORF">TvY486_0038940</name>
</gene>
<feature type="compositionally biased region" description="Basic and acidic residues" evidence="1">
    <location>
        <begin position="250"/>
        <end position="259"/>
    </location>
</feature>
<organism evidence="2 3">
    <name type="scientific">Trypanosoma vivax (strain Y486)</name>
    <dbReference type="NCBI Taxonomy" id="1055687"/>
    <lineage>
        <taxon>Eukaryota</taxon>
        <taxon>Discoba</taxon>
        <taxon>Euglenozoa</taxon>
        <taxon>Kinetoplastea</taxon>
        <taxon>Metakinetoplastina</taxon>
        <taxon>Trypanosomatida</taxon>
        <taxon>Trypanosomatidae</taxon>
        <taxon>Trypanosoma</taxon>
        <taxon>Duttonella</taxon>
    </lineage>
</organism>
<dbReference type="Proteomes" id="UP000009027">
    <property type="component" value="Unassembled WGS sequence"/>
</dbReference>
<proteinExistence type="predicted"/>
<evidence type="ECO:0000313" key="2">
    <source>
        <dbReference type="EMBL" id="CCD20997.1"/>
    </source>
</evidence>